<reference evidence="2" key="1">
    <citation type="journal article" date="2021" name="mSystems">
        <title>Bacteria and Archaea Synergistically Convert Glycine Betaine to Biogenic Methane in the Formosa Cold Seep of the South China Sea.</title>
        <authorList>
            <person name="Li L."/>
            <person name="Zhang W."/>
            <person name="Zhang S."/>
            <person name="Song L."/>
            <person name="Sun Q."/>
            <person name="Zhang H."/>
            <person name="Xiang H."/>
            <person name="Dong X."/>
        </authorList>
    </citation>
    <scope>NUCLEOTIDE SEQUENCE</scope>
    <source>
        <strain evidence="2">ZWT</strain>
    </source>
</reference>
<reference evidence="2" key="2">
    <citation type="submission" date="2021-04" db="EMBL/GenBank/DDBJ databases">
        <authorList>
            <person name="Dong X."/>
        </authorList>
    </citation>
    <scope>NUCLEOTIDE SEQUENCE</scope>
    <source>
        <strain evidence="2">ZWT</strain>
    </source>
</reference>
<dbReference type="SUPFAM" id="SSF53146">
    <property type="entry name" value="Nitrogenase accessory factor-like"/>
    <property type="match status" value="1"/>
</dbReference>
<dbReference type="EMBL" id="JAGSOJ010000001">
    <property type="protein sequence ID" value="MCM1988701.1"/>
    <property type="molecule type" value="Genomic_DNA"/>
</dbReference>
<evidence type="ECO:0000313" key="3">
    <source>
        <dbReference type="Proteomes" id="UP001056429"/>
    </source>
</evidence>
<evidence type="ECO:0000313" key="2">
    <source>
        <dbReference type="EMBL" id="MCM1988701.1"/>
    </source>
</evidence>
<gene>
    <name evidence="2" type="ORF">KDK92_03040</name>
</gene>
<dbReference type="InterPro" id="IPR033913">
    <property type="entry name" value="MTH1175_dom"/>
</dbReference>
<evidence type="ECO:0000259" key="1">
    <source>
        <dbReference type="Pfam" id="PF02579"/>
    </source>
</evidence>
<dbReference type="PANTHER" id="PTHR42983:SF1">
    <property type="entry name" value="IRON-MOLYBDENUM PROTEIN"/>
    <property type="match status" value="1"/>
</dbReference>
<organism evidence="2 3">
    <name type="scientific">Oceanirhabdus seepicola</name>
    <dbReference type="NCBI Taxonomy" id="2828781"/>
    <lineage>
        <taxon>Bacteria</taxon>
        <taxon>Bacillati</taxon>
        <taxon>Bacillota</taxon>
        <taxon>Clostridia</taxon>
        <taxon>Eubacteriales</taxon>
        <taxon>Clostridiaceae</taxon>
        <taxon>Oceanirhabdus</taxon>
    </lineage>
</organism>
<name>A0A9J6NYI5_9CLOT</name>
<dbReference type="InterPro" id="IPR036105">
    <property type="entry name" value="DiNase_FeMo-co_biosyn_sf"/>
</dbReference>
<protein>
    <submittedName>
        <fullName evidence="2">NifB/NifX family molybdenum-iron cluster-binding protein</fullName>
    </submittedName>
</protein>
<keyword evidence="3" id="KW-1185">Reference proteome</keyword>
<dbReference type="PANTHER" id="PTHR42983">
    <property type="entry name" value="DINITROGENASE IRON-MOLYBDENUM COFACTOR PROTEIN-RELATED"/>
    <property type="match status" value="1"/>
</dbReference>
<comment type="caution">
    <text evidence="2">The sequence shown here is derived from an EMBL/GenBank/DDBJ whole genome shotgun (WGS) entry which is preliminary data.</text>
</comment>
<sequence>MKIAISSSGNNSEALVDLRFGRCSYFHIYDLESGEVKYIENQGSISGGGAGIAAAQQVIDEDVEGIITGNVGPNAYNIFEKTEIKLFKTSVISVKEALDKYKQSELVEITQAGRAHQGMGNGHGFRGGR</sequence>
<dbReference type="Pfam" id="PF02579">
    <property type="entry name" value="Nitro_FeMo-Co"/>
    <property type="match status" value="1"/>
</dbReference>
<proteinExistence type="predicted"/>
<dbReference type="Proteomes" id="UP001056429">
    <property type="component" value="Unassembled WGS sequence"/>
</dbReference>
<dbReference type="InterPro" id="IPR003731">
    <property type="entry name" value="Di-Nase_FeMo-co_biosynth"/>
</dbReference>
<dbReference type="AlphaFoldDB" id="A0A9J6NYI5"/>
<feature type="domain" description="Dinitrogenase iron-molybdenum cofactor biosynthesis" evidence="1">
    <location>
        <begin position="14"/>
        <end position="103"/>
    </location>
</feature>
<dbReference type="CDD" id="cd00851">
    <property type="entry name" value="MTH1175"/>
    <property type="match status" value="1"/>
</dbReference>
<dbReference type="Gene3D" id="3.30.420.130">
    <property type="entry name" value="Dinitrogenase iron-molybdenum cofactor biosynthesis domain"/>
    <property type="match status" value="1"/>
</dbReference>
<accession>A0A9J6NYI5</accession>
<dbReference type="RefSeq" id="WP_250857572.1">
    <property type="nucleotide sequence ID" value="NZ_JAGSOJ010000001.1"/>
</dbReference>